<evidence type="ECO:0000313" key="1">
    <source>
        <dbReference type="EMBL" id="STY43999.1"/>
    </source>
</evidence>
<evidence type="ECO:0000313" key="2">
    <source>
        <dbReference type="Proteomes" id="UP000254879"/>
    </source>
</evidence>
<sequence>MDETRKELEERLVELRSEYQEALSDTRNLEDPQFQNGSIDPSQVRLNALQTEIKQIEKKLNELEE</sequence>
<protein>
    <submittedName>
        <fullName evidence="1">Uncharacterized protein</fullName>
    </submittedName>
</protein>
<dbReference type="NCBIfam" id="NF041889">
    <property type="entry name" value="Lmo0654_fam"/>
    <property type="match status" value="1"/>
</dbReference>
<accession>A0A378MCA3</accession>
<dbReference type="AlphaFoldDB" id="A0A378MCA3"/>
<reference evidence="1 2" key="1">
    <citation type="submission" date="2018-06" db="EMBL/GenBank/DDBJ databases">
        <authorList>
            <consortium name="Pathogen Informatics"/>
            <person name="Doyle S."/>
        </authorList>
    </citation>
    <scope>NUCLEOTIDE SEQUENCE [LARGE SCALE GENOMIC DNA]</scope>
    <source>
        <strain evidence="2">NCTC 10815</strain>
    </source>
</reference>
<dbReference type="Proteomes" id="UP000254879">
    <property type="component" value="Unassembled WGS sequence"/>
</dbReference>
<dbReference type="EMBL" id="UGPG01000001">
    <property type="protein sequence ID" value="STY43999.1"/>
    <property type="molecule type" value="Genomic_DNA"/>
</dbReference>
<proteinExistence type="predicted"/>
<name>A0A378MCA3_LISGR</name>
<dbReference type="RefSeq" id="WP_003754613.1">
    <property type="nucleotide sequence ID" value="NZ_CABKNG010000001.1"/>
</dbReference>
<gene>
    <name evidence="1" type="ORF">NCTC10815_01308</name>
</gene>
<organism evidence="1 2">
    <name type="scientific">Listeria grayi</name>
    <name type="common">Listeria murrayi</name>
    <dbReference type="NCBI Taxonomy" id="1641"/>
    <lineage>
        <taxon>Bacteria</taxon>
        <taxon>Bacillati</taxon>
        <taxon>Bacillota</taxon>
        <taxon>Bacilli</taxon>
        <taxon>Bacillales</taxon>
        <taxon>Listeriaceae</taxon>
        <taxon>Listeria</taxon>
    </lineage>
</organism>